<feature type="domain" description="GST N-terminal" evidence="2">
    <location>
        <begin position="1"/>
        <end position="83"/>
    </location>
</feature>
<dbReference type="GeneID" id="86880389"/>
<dbReference type="RefSeq" id="WP_103658954.1">
    <property type="nucleotide sequence ID" value="NZ_CP192764.1"/>
</dbReference>
<dbReference type="PANTHER" id="PTHR44051:SF8">
    <property type="entry name" value="GLUTATHIONE S-TRANSFERASE GSTA"/>
    <property type="match status" value="1"/>
</dbReference>
<gene>
    <name evidence="5" type="ORF">CPJ18_13795</name>
    <name evidence="4" type="ORF">RMS29_11930</name>
</gene>
<dbReference type="SFLD" id="SFLDS00019">
    <property type="entry name" value="Glutathione_Transferase_(cytos"/>
    <property type="match status" value="1"/>
</dbReference>
<dbReference type="PROSITE" id="PS50404">
    <property type="entry name" value="GST_NTER"/>
    <property type="match status" value="1"/>
</dbReference>
<evidence type="ECO:0000313" key="4">
    <source>
        <dbReference type="EMBL" id="MDX8329939.1"/>
    </source>
</evidence>
<evidence type="ECO:0000259" key="3">
    <source>
        <dbReference type="PROSITE" id="PS50405"/>
    </source>
</evidence>
<dbReference type="AlphaFoldDB" id="A0AAE5RY46"/>
<dbReference type="PANTHER" id="PTHR44051">
    <property type="entry name" value="GLUTATHIONE S-TRANSFERASE-RELATED"/>
    <property type="match status" value="1"/>
</dbReference>
<dbReference type="Gene3D" id="1.20.1050.10">
    <property type="match status" value="1"/>
</dbReference>
<dbReference type="CDD" id="cd00570">
    <property type="entry name" value="GST_N_family"/>
    <property type="match status" value="1"/>
</dbReference>
<name>A0AAE5RY46_9HYPH</name>
<sequence length="226" mass="25900">MTLTLYLHPLSSFCHKALVALYENETPFEAVTVNFGDSESREALFSRWAIGKIPVLHDSATGMDIPETSIMIEYVQQHYPGAAQLLPVDAEQALQTRLWDRFFDLYVHMPMQRIVGERLRPADCLDPHGVTEAFAMLDKAYAVLEKHMTGRLWAGADHFSMADCAASPALFYASILHPFKDDMPNTKAYFERLMERPSVRRTIAEARPYFQYFPYNDKMPPRFLQG</sequence>
<dbReference type="Proteomes" id="UP001277561">
    <property type="component" value="Unassembled WGS sequence"/>
</dbReference>
<dbReference type="Pfam" id="PF00043">
    <property type="entry name" value="GST_C"/>
    <property type="match status" value="1"/>
</dbReference>
<dbReference type="InterPro" id="IPR004045">
    <property type="entry name" value="Glutathione_S-Trfase_N"/>
</dbReference>
<dbReference type="PROSITE" id="PS50405">
    <property type="entry name" value="GST_CTER"/>
    <property type="match status" value="1"/>
</dbReference>
<dbReference type="Pfam" id="PF02798">
    <property type="entry name" value="GST_N"/>
    <property type="match status" value="1"/>
</dbReference>
<comment type="caution">
    <text evidence="5">The sequence shown here is derived from an EMBL/GenBank/DDBJ whole genome shotgun (WGS) entry which is preliminary data.</text>
</comment>
<reference evidence="4 7" key="2">
    <citation type="journal article" date="2023" name="Phytobiomes J">
        <title>Deciphering the key players within the bacterial microbiota associated with aerial crown gall tumors on rhododendron: Insights into the gallobiome.</title>
        <authorList>
            <person name="Kuzmanovic N."/>
            <person name="Nesme J."/>
            <person name="Wolf J."/>
            <person name="Neumann-Schaal M."/>
            <person name="Petersen J."/>
            <person name="Fernandez-Gnecco G."/>
            <person name="Sproeer C."/>
            <person name="Bunk B."/>
            <person name="Overmann J."/>
            <person name="Sorensen S.J."/>
            <person name="Idczak E."/>
            <person name="Smalla K."/>
        </authorList>
    </citation>
    <scope>NUCLEOTIDE SEQUENCE [LARGE SCALE GENOMIC DNA]</scope>
    <source>
        <strain evidence="7">rho-14.1</strain>
        <strain evidence="4">Rho-14.1</strain>
    </source>
</reference>
<dbReference type="EMBL" id="JAVRAD010000004">
    <property type="protein sequence ID" value="MDX8329939.1"/>
    <property type="molecule type" value="Genomic_DNA"/>
</dbReference>
<dbReference type="CDD" id="cd00299">
    <property type="entry name" value="GST_C_family"/>
    <property type="match status" value="1"/>
</dbReference>
<dbReference type="InterPro" id="IPR004046">
    <property type="entry name" value="GST_C"/>
</dbReference>
<dbReference type="InterPro" id="IPR010987">
    <property type="entry name" value="Glutathione-S-Trfase_C-like"/>
</dbReference>
<evidence type="ECO:0000259" key="2">
    <source>
        <dbReference type="PROSITE" id="PS50404"/>
    </source>
</evidence>
<dbReference type="InterPro" id="IPR036282">
    <property type="entry name" value="Glutathione-S-Trfase_C_sf"/>
</dbReference>
<dbReference type="Gene3D" id="3.40.30.10">
    <property type="entry name" value="Glutaredoxin"/>
    <property type="match status" value="1"/>
</dbReference>
<dbReference type="InterPro" id="IPR036249">
    <property type="entry name" value="Thioredoxin-like_sf"/>
</dbReference>
<accession>A0AAE5RY46</accession>
<dbReference type="SUPFAM" id="SSF52833">
    <property type="entry name" value="Thioredoxin-like"/>
    <property type="match status" value="1"/>
</dbReference>
<comment type="similarity">
    <text evidence="1">Belongs to the GST superfamily.</text>
</comment>
<evidence type="ECO:0000313" key="6">
    <source>
        <dbReference type="Proteomes" id="UP000237447"/>
    </source>
</evidence>
<evidence type="ECO:0000313" key="5">
    <source>
        <dbReference type="EMBL" id="POO51555.1"/>
    </source>
</evidence>
<evidence type="ECO:0000313" key="7">
    <source>
        <dbReference type="Proteomes" id="UP001277561"/>
    </source>
</evidence>
<dbReference type="SUPFAM" id="SSF47616">
    <property type="entry name" value="GST C-terminal domain-like"/>
    <property type="match status" value="1"/>
</dbReference>
<keyword evidence="7" id="KW-1185">Reference proteome</keyword>
<dbReference type="SFLD" id="SFLDG00358">
    <property type="entry name" value="Main_(cytGST)"/>
    <property type="match status" value="1"/>
</dbReference>
<reference evidence="5 6" key="1">
    <citation type="journal article" date="2018" name="Syst. Appl. Microbiol.">
        <title>Agrobacterium rosae sp. nov., isolated from galls on different agricultural crops.</title>
        <authorList>
            <person name="Kuzmanovic N."/>
            <person name="Pulawska J."/>
            <person name="Smalla K."/>
            <person name="Nesme X."/>
        </authorList>
    </citation>
    <scope>NUCLEOTIDE SEQUENCE [LARGE SCALE GENOMIC DNA]</scope>
    <source>
        <strain evidence="5 6">NCPPB 1650</strain>
    </source>
</reference>
<proteinExistence type="inferred from homology"/>
<organism evidence="5 6">
    <name type="scientific">Agrobacterium rosae</name>
    <dbReference type="NCBI Taxonomy" id="1972867"/>
    <lineage>
        <taxon>Bacteria</taxon>
        <taxon>Pseudomonadati</taxon>
        <taxon>Pseudomonadota</taxon>
        <taxon>Alphaproteobacteria</taxon>
        <taxon>Hyphomicrobiales</taxon>
        <taxon>Rhizobiaceae</taxon>
        <taxon>Rhizobium/Agrobacterium group</taxon>
        <taxon>Agrobacterium</taxon>
    </lineage>
</organism>
<dbReference type="Proteomes" id="UP000237447">
    <property type="component" value="Unassembled WGS sequence"/>
</dbReference>
<protein>
    <submittedName>
        <fullName evidence="4 5">Glutathione S-transferase</fullName>
    </submittedName>
</protein>
<evidence type="ECO:0000256" key="1">
    <source>
        <dbReference type="RuleBase" id="RU003494"/>
    </source>
</evidence>
<dbReference type="InterPro" id="IPR040079">
    <property type="entry name" value="Glutathione_S-Trfase"/>
</dbReference>
<dbReference type="EMBL" id="NXEJ01000006">
    <property type="protein sequence ID" value="POO51555.1"/>
    <property type="molecule type" value="Genomic_DNA"/>
</dbReference>
<feature type="domain" description="GST C-terminal" evidence="3">
    <location>
        <begin position="89"/>
        <end position="212"/>
    </location>
</feature>